<comment type="subunit">
    <text evidence="8">Heterohexamer.</text>
</comment>
<evidence type="ECO:0000313" key="11">
    <source>
        <dbReference type="EMBL" id="NOV46384.1"/>
    </source>
</evidence>
<keyword evidence="7 8" id="KW-1015">Disulfide bond</keyword>
<keyword evidence="8" id="KW-0143">Chaperone</keyword>
<feature type="domain" description="Tim10-like" evidence="10">
    <location>
        <begin position="7"/>
        <end position="62"/>
    </location>
</feature>
<evidence type="ECO:0000256" key="1">
    <source>
        <dbReference type="ARBA" id="ARBA00022448"/>
    </source>
</evidence>
<comment type="subcellular location">
    <subcellularLocation>
        <location evidence="8">Mitochondrion inner membrane</location>
        <topology evidence="8">Peripheral membrane protein</topology>
        <orientation evidence="8">Intermembrane side</orientation>
    </subcellularLocation>
</comment>
<evidence type="ECO:0000256" key="3">
    <source>
        <dbReference type="ARBA" id="ARBA00022833"/>
    </source>
</evidence>
<evidence type="ECO:0000259" key="10">
    <source>
        <dbReference type="Pfam" id="PF02953"/>
    </source>
</evidence>
<dbReference type="Gene3D" id="1.10.287.810">
    <property type="entry name" value="Mitochondrial import inner membrane translocase subunit tim13 like domains"/>
    <property type="match status" value="1"/>
</dbReference>
<comment type="similarity">
    <text evidence="8">Belongs to the small Tim family.</text>
</comment>
<evidence type="ECO:0000256" key="8">
    <source>
        <dbReference type="RuleBase" id="RU367043"/>
    </source>
</evidence>
<comment type="function">
    <text evidence="8">Mitochondrial intermembrane chaperone that participates in the import and insertion of some multi-pass transmembrane proteins into the mitochondrial inner membrane. Also required for the transfer of beta-barrel precursors from the TOM complex to the sorting and assembly machinery (SAM complex) of the outer membrane. Acts as a chaperone-like protein that protects the hydrophobic precursors from aggregation and guide them through the mitochondrial intermembrane space.</text>
</comment>
<keyword evidence="3" id="KW-0862">Zinc</keyword>
<dbReference type="EMBL" id="GIIL01002658">
    <property type="protein sequence ID" value="NOV46384.1"/>
    <property type="molecule type" value="Transcribed_RNA"/>
</dbReference>
<organism evidence="11">
    <name type="scientific">Xenopsylla cheopis</name>
    <name type="common">Oriental rat flea</name>
    <name type="synonym">Pulex cheopis</name>
    <dbReference type="NCBI Taxonomy" id="163159"/>
    <lineage>
        <taxon>Eukaryota</taxon>
        <taxon>Metazoa</taxon>
        <taxon>Ecdysozoa</taxon>
        <taxon>Arthropoda</taxon>
        <taxon>Hexapoda</taxon>
        <taxon>Insecta</taxon>
        <taxon>Pterygota</taxon>
        <taxon>Neoptera</taxon>
        <taxon>Endopterygota</taxon>
        <taxon>Siphonaptera</taxon>
        <taxon>Pulicidae</taxon>
        <taxon>Xenopsyllinae</taxon>
        <taxon>Xenopsylla</taxon>
    </lineage>
</organism>
<sequence>MEGVHLRNFKDFLLMFNQVSEKCFVRCVDNFNTRTLSPYEEQCVDNCAKKFVNINHRVMGVYIGVQASLTQKRINEVEEQNSSNALPNQEQLSVTSNSAQEQTK</sequence>
<keyword evidence="8" id="KW-0999">Mitochondrion inner membrane</keyword>
<dbReference type="InterPro" id="IPR035427">
    <property type="entry name" value="Tim10-like_dom_sf"/>
</dbReference>
<dbReference type="InterPro" id="IPR050673">
    <property type="entry name" value="Mito_inner_translocase_sub"/>
</dbReference>
<evidence type="ECO:0000256" key="4">
    <source>
        <dbReference type="ARBA" id="ARBA00022927"/>
    </source>
</evidence>
<dbReference type="AlphaFoldDB" id="A0A6M2DKC1"/>
<evidence type="ECO:0000256" key="6">
    <source>
        <dbReference type="ARBA" id="ARBA00023128"/>
    </source>
</evidence>
<keyword evidence="1 8" id="KW-0813">Transport</keyword>
<keyword evidence="5 8" id="KW-0811">Translocation</keyword>
<evidence type="ECO:0000256" key="2">
    <source>
        <dbReference type="ARBA" id="ARBA00022723"/>
    </source>
</evidence>
<dbReference type="GO" id="GO:0005743">
    <property type="term" value="C:mitochondrial inner membrane"/>
    <property type="evidence" value="ECO:0007669"/>
    <property type="project" value="UniProtKB-SubCell"/>
</dbReference>
<dbReference type="InterPro" id="IPR004217">
    <property type="entry name" value="Tim10-like"/>
</dbReference>
<reference evidence="11" key="1">
    <citation type="submission" date="2020-03" db="EMBL/GenBank/DDBJ databases">
        <title>Transcriptomic Profiling of the Digestive Tract of the Rat Flea, Xenopsylla cheopis, Following Blood Feeding and Infection with Yersinia pestis.</title>
        <authorList>
            <person name="Bland D.M."/>
            <person name="Martens C.A."/>
            <person name="Virtaneva K."/>
            <person name="Kanakabandi K."/>
            <person name="Long D."/>
            <person name="Rosenke R."/>
            <person name="Saturday G.A."/>
            <person name="Hoyt F.H."/>
            <person name="Bruno D.P."/>
            <person name="Ribeiro J.M.C."/>
            <person name="Hinnebusch J."/>
        </authorList>
    </citation>
    <scope>NUCLEOTIDE SEQUENCE</scope>
</reference>
<dbReference type="SUPFAM" id="SSF144122">
    <property type="entry name" value="Tim10-like"/>
    <property type="match status" value="1"/>
</dbReference>
<feature type="region of interest" description="Disordered" evidence="9">
    <location>
        <begin position="78"/>
        <end position="104"/>
    </location>
</feature>
<evidence type="ECO:0000256" key="9">
    <source>
        <dbReference type="SAM" id="MobiDB-lite"/>
    </source>
</evidence>
<dbReference type="GO" id="GO:0046872">
    <property type="term" value="F:metal ion binding"/>
    <property type="evidence" value="ECO:0007669"/>
    <property type="project" value="UniProtKB-KW"/>
</dbReference>
<dbReference type="GO" id="GO:0015031">
    <property type="term" value="P:protein transport"/>
    <property type="evidence" value="ECO:0007669"/>
    <property type="project" value="UniProtKB-KW"/>
</dbReference>
<keyword evidence="4 8" id="KW-0653">Protein transport</keyword>
<keyword evidence="2" id="KW-0479">Metal-binding</keyword>
<protein>
    <recommendedName>
        <fullName evidence="8">Mitochondrial import inner membrane translocase subunit</fullName>
    </recommendedName>
</protein>
<keyword evidence="6 8" id="KW-0496">Mitochondrion</keyword>
<comment type="domain">
    <text evidence="8">The twin CX3C motif contains 4 conserved Cys residues that form 2 disulfide bonds in the mitochondrial intermembrane space.</text>
</comment>
<dbReference type="PANTHER" id="PTHR13172">
    <property type="entry name" value="MITOCHONDRIAL IMPORT INNER MEMBRANE TRANSLOCASE SUBUNIT TIM9B"/>
    <property type="match status" value="1"/>
</dbReference>
<accession>A0A6M2DKC1</accession>
<name>A0A6M2DKC1_XENCH</name>
<evidence type="ECO:0000256" key="7">
    <source>
        <dbReference type="ARBA" id="ARBA00023157"/>
    </source>
</evidence>
<dbReference type="Pfam" id="PF02953">
    <property type="entry name" value="zf-Tim10_DDP"/>
    <property type="match status" value="1"/>
</dbReference>
<evidence type="ECO:0000256" key="5">
    <source>
        <dbReference type="ARBA" id="ARBA00023010"/>
    </source>
</evidence>
<feature type="compositionally biased region" description="Polar residues" evidence="9">
    <location>
        <begin position="80"/>
        <end position="104"/>
    </location>
</feature>
<keyword evidence="8" id="KW-0472">Membrane</keyword>
<proteinExistence type="inferred from homology"/>